<comment type="caution">
    <text evidence="6">The sequence shown here is derived from an EMBL/GenBank/DDBJ whole genome shotgun (WGS) entry which is preliminary data.</text>
</comment>
<dbReference type="RefSeq" id="WP_306838517.1">
    <property type="nucleotide sequence ID" value="NZ_JAUSRA010000001.1"/>
</dbReference>
<evidence type="ECO:0000259" key="5">
    <source>
        <dbReference type="PROSITE" id="PS50977"/>
    </source>
</evidence>
<evidence type="ECO:0000256" key="2">
    <source>
        <dbReference type="ARBA" id="ARBA00023125"/>
    </source>
</evidence>
<dbReference type="Pfam" id="PF00440">
    <property type="entry name" value="TetR_N"/>
    <property type="match status" value="1"/>
</dbReference>
<evidence type="ECO:0000256" key="1">
    <source>
        <dbReference type="ARBA" id="ARBA00023015"/>
    </source>
</evidence>
<organism evidence="6 7">
    <name type="scientific">Catenuloplanes nepalensis</name>
    <dbReference type="NCBI Taxonomy" id="587533"/>
    <lineage>
        <taxon>Bacteria</taxon>
        <taxon>Bacillati</taxon>
        <taxon>Actinomycetota</taxon>
        <taxon>Actinomycetes</taxon>
        <taxon>Micromonosporales</taxon>
        <taxon>Micromonosporaceae</taxon>
        <taxon>Catenuloplanes</taxon>
    </lineage>
</organism>
<dbReference type="PANTHER" id="PTHR30055">
    <property type="entry name" value="HTH-TYPE TRANSCRIPTIONAL REGULATOR RUTR"/>
    <property type="match status" value="1"/>
</dbReference>
<evidence type="ECO:0000256" key="3">
    <source>
        <dbReference type="ARBA" id="ARBA00023163"/>
    </source>
</evidence>
<sequence>MPTENASKPLTLTEQARRAQLIGVAIDLVAAHGYAGTSLARIAEAAGISKAAVLYHFPSKDGVVQAAYTTVLESLIEFVGAAVEPHTGAAAVEAYIRSLVGYMRLHPTHTRMIIESLVAEADAPGGPGRHETMAGLLTAAAKVGDYRRGIDSQVTAVIVNGAIDAIVSTGLTDPAFDTAQAAEELIRMLNGTFS</sequence>
<dbReference type="PROSITE" id="PS50977">
    <property type="entry name" value="HTH_TETR_2"/>
    <property type="match status" value="1"/>
</dbReference>
<dbReference type="PRINTS" id="PR00455">
    <property type="entry name" value="HTHTETR"/>
</dbReference>
<keyword evidence="1" id="KW-0805">Transcription regulation</keyword>
<proteinExistence type="predicted"/>
<dbReference type="EMBL" id="JAUSRA010000001">
    <property type="protein sequence ID" value="MDP9799580.1"/>
    <property type="molecule type" value="Genomic_DNA"/>
</dbReference>
<protein>
    <submittedName>
        <fullName evidence="6">AcrR family transcriptional regulator</fullName>
    </submittedName>
</protein>
<evidence type="ECO:0000313" key="6">
    <source>
        <dbReference type="EMBL" id="MDP9799580.1"/>
    </source>
</evidence>
<accession>A0ABT9N7A2</accession>
<feature type="DNA-binding region" description="H-T-H motif" evidence="4">
    <location>
        <begin position="38"/>
        <end position="57"/>
    </location>
</feature>
<dbReference type="Gene3D" id="1.10.357.10">
    <property type="entry name" value="Tetracycline Repressor, domain 2"/>
    <property type="match status" value="1"/>
</dbReference>
<dbReference type="InterPro" id="IPR036271">
    <property type="entry name" value="Tet_transcr_reg_TetR-rel_C_sf"/>
</dbReference>
<dbReference type="InterPro" id="IPR050109">
    <property type="entry name" value="HTH-type_TetR-like_transc_reg"/>
</dbReference>
<dbReference type="Proteomes" id="UP001240984">
    <property type="component" value="Unassembled WGS sequence"/>
</dbReference>
<evidence type="ECO:0000313" key="7">
    <source>
        <dbReference type="Proteomes" id="UP001240984"/>
    </source>
</evidence>
<keyword evidence="2 4" id="KW-0238">DNA-binding</keyword>
<keyword evidence="7" id="KW-1185">Reference proteome</keyword>
<dbReference type="PANTHER" id="PTHR30055:SF234">
    <property type="entry name" value="HTH-TYPE TRANSCRIPTIONAL REGULATOR BETI"/>
    <property type="match status" value="1"/>
</dbReference>
<reference evidence="6 7" key="1">
    <citation type="submission" date="2023-07" db="EMBL/GenBank/DDBJ databases">
        <title>Sequencing the genomes of 1000 actinobacteria strains.</title>
        <authorList>
            <person name="Klenk H.-P."/>
        </authorList>
    </citation>
    <scope>NUCLEOTIDE SEQUENCE [LARGE SCALE GENOMIC DNA]</scope>
    <source>
        <strain evidence="6 7">DSM 44710</strain>
    </source>
</reference>
<name>A0ABT9N7A2_9ACTN</name>
<keyword evidence="3" id="KW-0804">Transcription</keyword>
<feature type="domain" description="HTH tetR-type" evidence="5">
    <location>
        <begin position="15"/>
        <end position="75"/>
    </location>
</feature>
<evidence type="ECO:0000256" key="4">
    <source>
        <dbReference type="PROSITE-ProRule" id="PRU00335"/>
    </source>
</evidence>
<dbReference type="InterPro" id="IPR001647">
    <property type="entry name" value="HTH_TetR"/>
</dbReference>
<gene>
    <name evidence="6" type="ORF">J2S43_008092</name>
</gene>
<dbReference type="SUPFAM" id="SSF46689">
    <property type="entry name" value="Homeodomain-like"/>
    <property type="match status" value="1"/>
</dbReference>
<dbReference type="SUPFAM" id="SSF48498">
    <property type="entry name" value="Tetracyclin repressor-like, C-terminal domain"/>
    <property type="match status" value="1"/>
</dbReference>
<dbReference type="InterPro" id="IPR009057">
    <property type="entry name" value="Homeodomain-like_sf"/>
</dbReference>